<dbReference type="EMBL" id="VAHF01000011">
    <property type="protein sequence ID" value="TXG50888.1"/>
    <property type="molecule type" value="Genomic_DNA"/>
</dbReference>
<evidence type="ECO:0000313" key="3">
    <source>
        <dbReference type="Proteomes" id="UP000323000"/>
    </source>
</evidence>
<dbReference type="AlphaFoldDB" id="A0A5C7H1N6"/>
<reference evidence="3" key="1">
    <citation type="journal article" date="2019" name="Gigascience">
        <title>De novo genome assembly of the endangered Acer yangbiense, a plant species with extremely small populations endemic to Yunnan Province, China.</title>
        <authorList>
            <person name="Yang J."/>
            <person name="Wariss H.M."/>
            <person name="Tao L."/>
            <person name="Zhang R."/>
            <person name="Yun Q."/>
            <person name="Hollingsworth P."/>
            <person name="Dao Z."/>
            <person name="Luo G."/>
            <person name="Guo H."/>
            <person name="Ma Y."/>
            <person name="Sun W."/>
        </authorList>
    </citation>
    <scope>NUCLEOTIDE SEQUENCE [LARGE SCALE GENOMIC DNA]</scope>
    <source>
        <strain evidence="3">cv. Malutang</strain>
    </source>
</reference>
<accession>A0A5C7H1N6</accession>
<evidence type="ECO:0000313" key="2">
    <source>
        <dbReference type="EMBL" id="TXG50888.1"/>
    </source>
</evidence>
<sequence length="251" mass="27882">MSTNNLEEGDTTAENSALARRRVVDNKKSQDKEKLWCDYCHKQRHTRAMCWKLHGKPQNLKQFVTQGGLPPNQSGHANQITTVTGNHGQSADRLNQMDVERLKQLLNQLDSPNTNTCFSTFVTGSCSMASSELGGDRWVLSDGPKRLGQDVKGSYGKAENESDRATKDRQMLGLRVIGEMLKVFENSGSFWVGVVITDDKGVIVMADALSWFGRVSVEVAAAKAILEGLLFAERNLKLKESYTDLTFPIEK</sequence>
<dbReference type="Proteomes" id="UP000323000">
    <property type="component" value="Chromosome 11"/>
</dbReference>
<name>A0A5C7H1N6_9ROSI</name>
<dbReference type="OrthoDB" id="10636216at2759"/>
<comment type="caution">
    <text evidence="2">The sequence shown here is derived from an EMBL/GenBank/DDBJ whole genome shotgun (WGS) entry which is preliminary data.</text>
</comment>
<gene>
    <name evidence="2" type="ORF">EZV62_023412</name>
</gene>
<proteinExistence type="predicted"/>
<keyword evidence="3" id="KW-1185">Reference proteome</keyword>
<organism evidence="2 3">
    <name type="scientific">Acer yangbiense</name>
    <dbReference type="NCBI Taxonomy" id="1000413"/>
    <lineage>
        <taxon>Eukaryota</taxon>
        <taxon>Viridiplantae</taxon>
        <taxon>Streptophyta</taxon>
        <taxon>Embryophyta</taxon>
        <taxon>Tracheophyta</taxon>
        <taxon>Spermatophyta</taxon>
        <taxon>Magnoliopsida</taxon>
        <taxon>eudicotyledons</taxon>
        <taxon>Gunneridae</taxon>
        <taxon>Pentapetalae</taxon>
        <taxon>rosids</taxon>
        <taxon>malvids</taxon>
        <taxon>Sapindales</taxon>
        <taxon>Sapindaceae</taxon>
        <taxon>Hippocastanoideae</taxon>
        <taxon>Acereae</taxon>
        <taxon>Acer</taxon>
    </lineage>
</organism>
<feature type="region of interest" description="Disordered" evidence="1">
    <location>
        <begin position="1"/>
        <end position="25"/>
    </location>
</feature>
<evidence type="ECO:0000256" key="1">
    <source>
        <dbReference type="SAM" id="MobiDB-lite"/>
    </source>
</evidence>
<protein>
    <submittedName>
        <fullName evidence="2">Uncharacterized protein</fullName>
    </submittedName>
</protein>